<dbReference type="EMBL" id="CALNXI010002450">
    <property type="protein sequence ID" value="CAH3187800.1"/>
    <property type="molecule type" value="Genomic_DNA"/>
</dbReference>
<feature type="compositionally biased region" description="Basic and acidic residues" evidence="1">
    <location>
        <begin position="1"/>
        <end position="17"/>
    </location>
</feature>
<feature type="region of interest" description="Disordered" evidence="1">
    <location>
        <begin position="74"/>
        <end position="111"/>
    </location>
</feature>
<feature type="non-terminal residue" evidence="2">
    <location>
        <position position="111"/>
    </location>
</feature>
<proteinExistence type="predicted"/>
<dbReference type="Proteomes" id="UP001159427">
    <property type="component" value="Unassembled WGS sequence"/>
</dbReference>
<name>A0ABN8SC68_9CNID</name>
<feature type="compositionally biased region" description="Basic and acidic residues" evidence="1">
    <location>
        <begin position="31"/>
        <end position="47"/>
    </location>
</feature>
<gene>
    <name evidence="2" type="ORF">PEVE_00017953</name>
</gene>
<sequence length="111" mass="12913">MGQTKERKSEDGQEPKERKSRRSSNEARQFMQEKAESDKAFREEELKIRKKEEETKAAQFQAMFTQQQSFLQAMTQQEAQQQQQNQHMHADVNGTAKSGSDVCFGKTLVKR</sequence>
<evidence type="ECO:0000313" key="2">
    <source>
        <dbReference type="EMBL" id="CAH3187800.1"/>
    </source>
</evidence>
<feature type="region of interest" description="Disordered" evidence="1">
    <location>
        <begin position="1"/>
        <end position="47"/>
    </location>
</feature>
<organism evidence="2 3">
    <name type="scientific">Porites evermanni</name>
    <dbReference type="NCBI Taxonomy" id="104178"/>
    <lineage>
        <taxon>Eukaryota</taxon>
        <taxon>Metazoa</taxon>
        <taxon>Cnidaria</taxon>
        <taxon>Anthozoa</taxon>
        <taxon>Hexacorallia</taxon>
        <taxon>Scleractinia</taxon>
        <taxon>Fungiina</taxon>
        <taxon>Poritidae</taxon>
        <taxon>Porites</taxon>
    </lineage>
</organism>
<evidence type="ECO:0000313" key="3">
    <source>
        <dbReference type="Proteomes" id="UP001159427"/>
    </source>
</evidence>
<accession>A0ABN8SC68</accession>
<feature type="compositionally biased region" description="Low complexity" evidence="1">
    <location>
        <begin position="74"/>
        <end position="86"/>
    </location>
</feature>
<keyword evidence="3" id="KW-1185">Reference proteome</keyword>
<reference evidence="2 3" key="1">
    <citation type="submission" date="2022-05" db="EMBL/GenBank/DDBJ databases">
        <authorList>
            <consortium name="Genoscope - CEA"/>
            <person name="William W."/>
        </authorList>
    </citation>
    <scope>NUCLEOTIDE SEQUENCE [LARGE SCALE GENOMIC DNA]</scope>
</reference>
<evidence type="ECO:0008006" key="4">
    <source>
        <dbReference type="Google" id="ProtNLM"/>
    </source>
</evidence>
<evidence type="ECO:0000256" key="1">
    <source>
        <dbReference type="SAM" id="MobiDB-lite"/>
    </source>
</evidence>
<protein>
    <recommendedName>
        <fullName evidence="4">Small vasohibin-binding protein</fullName>
    </recommendedName>
</protein>
<comment type="caution">
    <text evidence="2">The sequence shown here is derived from an EMBL/GenBank/DDBJ whole genome shotgun (WGS) entry which is preliminary data.</text>
</comment>